<accession>A0A9D1TNT2</accession>
<keyword evidence="3" id="KW-0255">Endonuclease</keyword>
<evidence type="ECO:0000256" key="3">
    <source>
        <dbReference type="ARBA" id="ARBA00022759"/>
    </source>
</evidence>
<evidence type="ECO:0000256" key="4">
    <source>
        <dbReference type="ARBA" id="ARBA00022801"/>
    </source>
</evidence>
<organism evidence="8 9">
    <name type="scientific">Candidatus Ornithospirochaeta avicola</name>
    <dbReference type="NCBI Taxonomy" id="2840896"/>
    <lineage>
        <taxon>Bacteria</taxon>
        <taxon>Pseudomonadati</taxon>
        <taxon>Spirochaetota</taxon>
        <taxon>Spirochaetia</taxon>
        <taxon>Spirochaetales</taxon>
        <taxon>Spirochaetaceae</taxon>
        <taxon>Spirochaetaceae incertae sedis</taxon>
        <taxon>Candidatus Ornithospirochaeta</taxon>
    </lineage>
</organism>
<feature type="domain" description="Endoribonuclease YicC-like C-terminal" evidence="7">
    <location>
        <begin position="170"/>
        <end position="287"/>
    </location>
</feature>
<dbReference type="NCBIfam" id="TIGR00255">
    <property type="entry name" value="YicC/YloC family endoribonuclease"/>
    <property type="match status" value="1"/>
</dbReference>
<reference evidence="8" key="2">
    <citation type="submission" date="2021-04" db="EMBL/GenBank/DDBJ databases">
        <authorList>
            <person name="Gilroy R."/>
        </authorList>
    </citation>
    <scope>NUCLEOTIDE SEQUENCE</scope>
    <source>
        <strain evidence="8">Gambia11-129</strain>
    </source>
</reference>
<evidence type="ECO:0000313" key="9">
    <source>
        <dbReference type="Proteomes" id="UP000823936"/>
    </source>
</evidence>
<dbReference type="GO" id="GO:0016787">
    <property type="term" value="F:hydrolase activity"/>
    <property type="evidence" value="ECO:0007669"/>
    <property type="project" value="UniProtKB-KW"/>
</dbReference>
<evidence type="ECO:0000313" key="8">
    <source>
        <dbReference type="EMBL" id="HIV99316.1"/>
    </source>
</evidence>
<comment type="similarity">
    <text evidence="5">Belongs to the YicC/YloC family.</text>
</comment>
<evidence type="ECO:0000256" key="5">
    <source>
        <dbReference type="ARBA" id="ARBA00035648"/>
    </source>
</evidence>
<dbReference type="Pfam" id="PF03755">
    <property type="entry name" value="YicC-like_N"/>
    <property type="match status" value="1"/>
</dbReference>
<dbReference type="InterPro" id="IPR013527">
    <property type="entry name" value="YicC-like_N"/>
</dbReference>
<keyword evidence="4" id="KW-0378">Hydrolase</keyword>
<dbReference type="Pfam" id="PF08340">
    <property type="entry name" value="YicC-like_C"/>
    <property type="match status" value="1"/>
</dbReference>
<reference evidence="8" key="1">
    <citation type="journal article" date="2021" name="PeerJ">
        <title>Extensive microbial diversity within the chicken gut microbiome revealed by metagenomics and culture.</title>
        <authorList>
            <person name="Gilroy R."/>
            <person name="Ravi A."/>
            <person name="Getino M."/>
            <person name="Pursley I."/>
            <person name="Horton D.L."/>
            <person name="Alikhan N.F."/>
            <person name="Baker D."/>
            <person name="Gharbi K."/>
            <person name="Hall N."/>
            <person name="Watson M."/>
            <person name="Adriaenssens E.M."/>
            <person name="Foster-Nyarko E."/>
            <person name="Jarju S."/>
            <person name="Secka A."/>
            <person name="Antonio M."/>
            <person name="Oren A."/>
            <person name="Chaudhuri R.R."/>
            <person name="La Ragione R."/>
            <person name="Hildebrand F."/>
            <person name="Pallen M.J."/>
        </authorList>
    </citation>
    <scope>NUCLEOTIDE SEQUENCE</scope>
    <source>
        <strain evidence="8">Gambia11-129</strain>
    </source>
</reference>
<proteinExistence type="inferred from homology"/>
<feature type="domain" description="Endoribonuclease YicC-like N-terminal" evidence="6">
    <location>
        <begin position="1"/>
        <end position="151"/>
    </location>
</feature>
<dbReference type="AlphaFoldDB" id="A0A9D1TNT2"/>
<comment type="cofactor">
    <cofactor evidence="1">
        <name>a divalent metal cation</name>
        <dbReference type="ChEBI" id="CHEBI:60240"/>
    </cofactor>
</comment>
<dbReference type="PANTHER" id="PTHR30636">
    <property type="entry name" value="UPF0701 PROTEIN YICC"/>
    <property type="match status" value="1"/>
</dbReference>
<dbReference type="InterPro" id="IPR013551">
    <property type="entry name" value="YicC-like_C"/>
</dbReference>
<evidence type="ECO:0000256" key="2">
    <source>
        <dbReference type="ARBA" id="ARBA00022722"/>
    </source>
</evidence>
<protein>
    <submittedName>
        <fullName evidence="8">YicC family protein</fullName>
    </submittedName>
</protein>
<keyword evidence="2" id="KW-0540">Nuclease</keyword>
<evidence type="ECO:0000259" key="6">
    <source>
        <dbReference type="Pfam" id="PF03755"/>
    </source>
</evidence>
<dbReference type="Proteomes" id="UP000823936">
    <property type="component" value="Unassembled WGS sequence"/>
</dbReference>
<dbReference type="PANTHER" id="PTHR30636:SF3">
    <property type="entry name" value="UPF0701 PROTEIN YICC"/>
    <property type="match status" value="1"/>
</dbReference>
<sequence>MRSMTGYGRAAYSDDSLQIEVQIKSYNSRFLEIVKNIPSRLSSYEMLIDEMVKKALSRGHVEILVRLAVKKSESRIIFDEGLLESYKSAFDEIEKKTGAKAALNDYIGISGLLSVDSSESEGAYKKELVDTLSAALDSIVREKEREGEETKKDIVRLLSEFEDGKNEIEALSLKMEEYFRSLFLRRYEEIKGDVNLDEKRLEEEMAILLVKYSINEEIKRLCSHIKEFRSLIEKDEPVSKRMDFLCQEMNRETNTIASKSQMAEINLIVVRMKDSLENIREQIRNIE</sequence>
<dbReference type="EMBL" id="DXHU01000023">
    <property type="protein sequence ID" value="HIV99316.1"/>
    <property type="molecule type" value="Genomic_DNA"/>
</dbReference>
<name>A0A9D1TNT2_9SPIO</name>
<gene>
    <name evidence="8" type="ORF">IAB12_06035</name>
</gene>
<dbReference type="GO" id="GO:0004521">
    <property type="term" value="F:RNA endonuclease activity"/>
    <property type="evidence" value="ECO:0007669"/>
    <property type="project" value="InterPro"/>
</dbReference>
<evidence type="ECO:0000256" key="1">
    <source>
        <dbReference type="ARBA" id="ARBA00001968"/>
    </source>
</evidence>
<comment type="caution">
    <text evidence="8">The sequence shown here is derived from an EMBL/GenBank/DDBJ whole genome shotgun (WGS) entry which is preliminary data.</text>
</comment>
<dbReference type="InterPro" id="IPR005229">
    <property type="entry name" value="YicC/YloC-like"/>
</dbReference>
<evidence type="ECO:0000259" key="7">
    <source>
        <dbReference type="Pfam" id="PF08340"/>
    </source>
</evidence>